<organism evidence="2">
    <name type="scientific">Guillardia theta (strain CCMP2712)</name>
    <name type="common">Cryptophyte</name>
    <dbReference type="NCBI Taxonomy" id="905079"/>
    <lineage>
        <taxon>Eukaryota</taxon>
        <taxon>Cryptophyceae</taxon>
        <taxon>Pyrenomonadales</taxon>
        <taxon>Geminigeraceae</taxon>
        <taxon>Guillardia</taxon>
    </lineage>
</organism>
<gene>
    <name evidence="2" type="ORF">GUITHDRAFT_108582</name>
</gene>
<dbReference type="HOGENOM" id="CLU_1542963_0_0_1"/>
<keyword evidence="4" id="KW-1185">Reference proteome</keyword>
<dbReference type="EnsemblProtists" id="EKX45709">
    <property type="protein sequence ID" value="EKX45709"/>
    <property type="gene ID" value="GUITHDRAFT_108582"/>
</dbReference>
<evidence type="ECO:0000313" key="3">
    <source>
        <dbReference type="EnsemblProtists" id="EKX45709"/>
    </source>
</evidence>
<feature type="compositionally biased region" description="Basic residues" evidence="1">
    <location>
        <begin position="34"/>
        <end position="48"/>
    </location>
</feature>
<dbReference type="KEGG" id="gtt:GUITHDRAFT_108582"/>
<evidence type="ECO:0000256" key="1">
    <source>
        <dbReference type="SAM" id="MobiDB-lite"/>
    </source>
</evidence>
<dbReference type="PaxDb" id="55529-EKX45709"/>
<feature type="region of interest" description="Disordered" evidence="1">
    <location>
        <begin position="24"/>
        <end position="60"/>
    </location>
</feature>
<reference evidence="3" key="3">
    <citation type="submission" date="2016-03" db="UniProtKB">
        <authorList>
            <consortium name="EnsemblProtists"/>
        </authorList>
    </citation>
    <scope>IDENTIFICATION</scope>
</reference>
<reference evidence="4" key="2">
    <citation type="submission" date="2012-11" db="EMBL/GenBank/DDBJ databases">
        <authorList>
            <person name="Kuo A."/>
            <person name="Curtis B.A."/>
            <person name="Tanifuji G."/>
            <person name="Burki F."/>
            <person name="Gruber A."/>
            <person name="Irimia M."/>
            <person name="Maruyama S."/>
            <person name="Arias M.C."/>
            <person name="Ball S.G."/>
            <person name="Gile G.H."/>
            <person name="Hirakawa Y."/>
            <person name="Hopkins J.F."/>
            <person name="Rensing S.A."/>
            <person name="Schmutz J."/>
            <person name="Symeonidi A."/>
            <person name="Elias M."/>
            <person name="Eveleigh R.J."/>
            <person name="Herman E.K."/>
            <person name="Klute M.J."/>
            <person name="Nakayama T."/>
            <person name="Obornik M."/>
            <person name="Reyes-Prieto A."/>
            <person name="Armbrust E.V."/>
            <person name="Aves S.J."/>
            <person name="Beiko R.G."/>
            <person name="Coutinho P."/>
            <person name="Dacks J.B."/>
            <person name="Durnford D.G."/>
            <person name="Fast N.M."/>
            <person name="Green B.R."/>
            <person name="Grisdale C."/>
            <person name="Hempe F."/>
            <person name="Henrissat B."/>
            <person name="Hoppner M.P."/>
            <person name="Ishida K.-I."/>
            <person name="Kim E."/>
            <person name="Koreny L."/>
            <person name="Kroth P.G."/>
            <person name="Liu Y."/>
            <person name="Malik S.-B."/>
            <person name="Maier U.G."/>
            <person name="McRose D."/>
            <person name="Mock T."/>
            <person name="Neilson J.A."/>
            <person name="Onodera N.T."/>
            <person name="Poole A.M."/>
            <person name="Pritham E.J."/>
            <person name="Richards T.A."/>
            <person name="Rocap G."/>
            <person name="Roy S.W."/>
            <person name="Sarai C."/>
            <person name="Schaack S."/>
            <person name="Shirato S."/>
            <person name="Slamovits C.H."/>
            <person name="Spencer D.F."/>
            <person name="Suzuki S."/>
            <person name="Worden A.Z."/>
            <person name="Zauner S."/>
            <person name="Barry K."/>
            <person name="Bell C."/>
            <person name="Bharti A.K."/>
            <person name="Crow J.A."/>
            <person name="Grimwood J."/>
            <person name="Kramer R."/>
            <person name="Lindquist E."/>
            <person name="Lucas S."/>
            <person name="Salamov A."/>
            <person name="McFadden G.I."/>
            <person name="Lane C.E."/>
            <person name="Keeling P.J."/>
            <person name="Gray M.W."/>
            <person name="Grigoriev I.V."/>
            <person name="Archibald J.M."/>
        </authorList>
    </citation>
    <scope>NUCLEOTIDE SEQUENCE</scope>
    <source>
        <strain evidence="4">CCMP2712</strain>
    </source>
</reference>
<dbReference type="AlphaFoldDB" id="L1JC71"/>
<name>L1JC71_GUITC</name>
<dbReference type="EMBL" id="JH992998">
    <property type="protein sequence ID" value="EKX45709.1"/>
    <property type="molecule type" value="Genomic_DNA"/>
</dbReference>
<dbReference type="Proteomes" id="UP000011087">
    <property type="component" value="Unassembled WGS sequence"/>
</dbReference>
<dbReference type="RefSeq" id="XP_005832689.1">
    <property type="nucleotide sequence ID" value="XM_005832632.1"/>
</dbReference>
<reference evidence="2 4" key="1">
    <citation type="journal article" date="2012" name="Nature">
        <title>Algal genomes reveal evolutionary mosaicism and the fate of nucleomorphs.</title>
        <authorList>
            <consortium name="DOE Joint Genome Institute"/>
            <person name="Curtis B.A."/>
            <person name="Tanifuji G."/>
            <person name="Burki F."/>
            <person name="Gruber A."/>
            <person name="Irimia M."/>
            <person name="Maruyama S."/>
            <person name="Arias M.C."/>
            <person name="Ball S.G."/>
            <person name="Gile G.H."/>
            <person name="Hirakawa Y."/>
            <person name="Hopkins J.F."/>
            <person name="Kuo A."/>
            <person name="Rensing S.A."/>
            <person name="Schmutz J."/>
            <person name="Symeonidi A."/>
            <person name="Elias M."/>
            <person name="Eveleigh R.J."/>
            <person name="Herman E.K."/>
            <person name="Klute M.J."/>
            <person name="Nakayama T."/>
            <person name="Obornik M."/>
            <person name="Reyes-Prieto A."/>
            <person name="Armbrust E.V."/>
            <person name="Aves S.J."/>
            <person name="Beiko R.G."/>
            <person name="Coutinho P."/>
            <person name="Dacks J.B."/>
            <person name="Durnford D.G."/>
            <person name="Fast N.M."/>
            <person name="Green B.R."/>
            <person name="Grisdale C.J."/>
            <person name="Hempel F."/>
            <person name="Henrissat B."/>
            <person name="Hoppner M.P."/>
            <person name="Ishida K."/>
            <person name="Kim E."/>
            <person name="Koreny L."/>
            <person name="Kroth P.G."/>
            <person name="Liu Y."/>
            <person name="Malik S.B."/>
            <person name="Maier U.G."/>
            <person name="McRose D."/>
            <person name="Mock T."/>
            <person name="Neilson J.A."/>
            <person name="Onodera N.T."/>
            <person name="Poole A.M."/>
            <person name="Pritham E.J."/>
            <person name="Richards T.A."/>
            <person name="Rocap G."/>
            <person name="Roy S.W."/>
            <person name="Sarai C."/>
            <person name="Schaack S."/>
            <person name="Shirato S."/>
            <person name="Slamovits C.H."/>
            <person name="Spencer D.F."/>
            <person name="Suzuki S."/>
            <person name="Worden A.Z."/>
            <person name="Zauner S."/>
            <person name="Barry K."/>
            <person name="Bell C."/>
            <person name="Bharti A.K."/>
            <person name="Crow J.A."/>
            <person name="Grimwood J."/>
            <person name="Kramer R."/>
            <person name="Lindquist E."/>
            <person name="Lucas S."/>
            <person name="Salamov A."/>
            <person name="McFadden G.I."/>
            <person name="Lane C.E."/>
            <person name="Keeling P.J."/>
            <person name="Gray M.W."/>
            <person name="Grigoriev I.V."/>
            <person name="Archibald J.M."/>
        </authorList>
    </citation>
    <scope>NUCLEOTIDE SEQUENCE</scope>
    <source>
        <strain evidence="2 4">CCMP2712</strain>
    </source>
</reference>
<evidence type="ECO:0000313" key="2">
    <source>
        <dbReference type="EMBL" id="EKX45709.1"/>
    </source>
</evidence>
<protein>
    <submittedName>
        <fullName evidence="2 3">Uncharacterized protein</fullName>
    </submittedName>
</protein>
<proteinExistence type="predicted"/>
<evidence type="ECO:0000313" key="4">
    <source>
        <dbReference type="Proteomes" id="UP000011087"/>
    </source>
</evidence>
<accession>L1JC71</accession>
<sequence length="174" mass="19690">MMKFNGSSNCANAKVDAWLKAHCQDSSTNPNLKPKMRKRSSKKKHRALQQHQEASKNLEGAKQDLSNLFPDDLGFHSWSNTIFERSMSSDSSMTQQSSTSSGLELSGLMDAFGEFVDYFGTFQISKIFEDEEPLASSSPRHQYRGDWEETSDFSCSGSRFPSRSHRRSLLVDFI</sequence>
<feature type="region of interest" description="Disordered" evidence="1">
    <location>
        <begin position="133"/>
        <end position="153"/>
    </location>
</feature>
<dbReference type="GeneID" id="17302328"/>